<sequence>MAYRDGAFGNERDAYWRTDQDSKDEHNDDSSGTKKKKREMRRQAPEPDVIPDSIPDDEITPLRRWDKEDEVTKDTIDFIQEMQTSDEQEDVEVGNEGDYFPFSNMEPPEDDLNPNVPDGSDSEPDVGVASIALWMDIGPVLQIQVKGMRLPNILIDGGSGANVISAELYEKLKDIALHLAPFNLKMADQRRVLPLGMVKNLPIRIKDMTFDIDAVVLPKGQTKRQVPMILGRPWLRHNNVRQEWDLTKNFVELVLRGERRRISIVPRCIPNKASIQPIELCTMNWEDGLSEEEEMMFQWAMPSLWTIAEIDIEPMEPASNPDLPEGETSRRQVQFNESTIVPEKKECEELNYPKTLSWKRTIVEIEDATRAARWLQTYQRKMY</sequence>
<keyword evidence="3" id="KW-1185">Reference proteome</keyword>
<feature type="compositionally biased region" description="Basic and acidic residues" evidence="1">
    <location>
        <begin position="10"/>
        <end position="32"/>
    </location>
</feature>
<dbReference type="Proteomes" id="UP001633002">
    <property type="component" value="Unassembled WGS sequence"/>
</dbReference>
<reference evidence="2 3" key="1">
    <citation type="submission" date="2024-09" db="EMBL/GenBank/DDBJ databases">
        <title>Chromosome-scale assembly of Riccia sorocarpa.</title>
        <authorList>
            <person name="Paukszto L."/>
        </authorList>
    </citation>
    <scope>NUCLEOTIDE SEQUENCE [LARGE SCALE GENOMIC DNA]</scope>
    <source>
        <strain evidence="2">LP-2024</strain>
        <tissue evidence="2">Aerial parts of the thallus</tissue>
    </source>
</reference>
<feature type="compositionally biased region" description="Basic and acidic residues" evidence="1">
    <location>
        <begin position="60"/>
        <end position="76"/>
    </location>
</feature>
<dbReference type="CDD" id="cd00303">
    <property type="entry name" value="retropepsin_like"/>
    <property type="match status" value="1"/>
</dbReference>
<comment type="caution">
    <text evidence="2">The sequence shown here is derived from an EMBL/GenBank/DDBJ whole genome shotgun (WGS) entry which is preliminary data.</text>
</comment>
<dbReference type="InterPro" id="IPR021109">
    <property type="entry name" value="Peptidase_aspartic_dom_sf"/>
</dbReference>
<evidence type="ECO:0000256" key="1">
    <source>
        <dbReference type="SAM" id="MobiDB-lite"/>
    </source>
</evidence>
<evidence type="ECO:0000313" key="2">
    <source>
        <dbReference type="EMBL" id="KAL3683534.1"/>
    </source>
</evidence>
<dbReference type="Gene3D" id="2.40.70.10">
    <property type="entry name" value="Acid Proteases"/>
    <property type="match status" value="1"/>
</dbReference>
<evidence type="ECO:0000313" key="3">
    <source>
        <dbReference type="Proteomes" id="UP001633002"/>
    </source>
</evidence>
<dbReference type="EMBL" id="JBJQOH010000006">
    <property type="protein sequence ID" value="KAL3683534.1"/>
    <property type="molecule type" value="Genomic_DNA"/>
</dbReference>
<dbReference type="AlphaFoldDB" id="A0ABD3GYX8"/>
<feature type="compositionally biased region" description="Acidic residues" evidence="1">
    <location>
        <begin position="84"/>
        <end position="95"/>
    </location>
</feature>
<proteinExistence type="predicted"/>
<gene>
    <name evidence="2" type="ORF">R1sor_001556</name>
</gene>
<organism evidence="2 3">
    <name type="scientific">Riccia sorocarpa</name>
    <dbReference type="NCBI Taxonomy" id="122646"/>
    <lineage>
        <taxon>Eukaryota</taxon>
        <taxon>Viridiplantae</taxon>
        <taxon>Streptophyta</taxon>
        <taxon>Embryophyta</taxon>
        <taxon>Marchantiophyta</taxon>
        <taxon>Marchantiopsida</taxon>
        <taxon>Marchantiidae</taxon>
        <taxon>Marchantiales</taxon>
        <taxon>Ricciaceae</taxon>
        <taxon>Riccia</taxon>
    </lineage>
</organism>
<name>A0ABD3GYX8_9MARC</name>
<protein>
    <submittedName>
        <fullName evidence="2">Uncharacterized protein</fullName>
    </submittedName>
</protein>
<feature type="region of interest" description="Disordered" evidence="1">
    <location>
        <begin position="1"/>
        <end position="123"/>
    </location>
</feature>
<accession>A0ABD3GYX8</accession>